<dbReference type="AlphaFoldDB" id="A0A1H0REG3"/>
<dbReference type="InterPro" id="IPR036388">
    <property type="entry name" value="WH-like_DNA-bd_sf"/>
</dbReference>
<keyword evidence="1" id="KW-0805">Transcription regulation</keyword>
<keyword evidence="2" id="KW-0804">Transcription</keyword>
<evidence type="ECO:0000313" key="5">
    <source>
        <dbReference type="Proteomes" id="UP000198741"/>
    </source>
</evidence>
<keyword evidence="5" id="KW-1185">Reference proteome</keyword>
<evidence type="ECO:0000313" key="4">
    <source>
        <dbReference type="EMBL" id="SDP27953.1"/>
    </source>
</evidence>
<dbReference type="PIRSF" id="PIRSF036625">
    <property type="entry name" value="GAF_ANTAR"/>
    <property type="match status" value="1"/>
</dbReference>
<dbReference type="STRING" id="1090615.SAMN04515671_3531"/>
<evidence type="ECO:0000256" key="1">
    <source>
        <dbReference type="ARBA" id="ARBA00023015"/>
    </source>
</evidence>
<gene>
    <name evidence="4" type="ORF">SAMN04515671_3531</name>
</gene>
<protein>
    <submittedName>
        <fullName evidence="4">GAF domain-containing protein</fullName>
    </submittedName>
</protein>
<accession>A0A1H0REG3</accession>
<dbReference type="Gene3D" id="3.30.450.40">
    <property type="match status" value="1"/>
</dbReference>
<dbReference type="EMBL" id="LT629710">
    <property type="protein sequence ID" value="SDP27953.1"/>
    <property type="molecule type" value="Genomic_DNA"/>
</dbReference>
<evidence type="ECO:0000259" key="3">
    <source>
        <dbReference type="PROSITE" id="PS50921"/>
    </source>
</evidence>
<dbReference type="Pfam" id="PF13185">
    <property type="entry name" value="GAF_2"/>
    <property type="match status" value="1"/>
</dbReference>
<feature type="domain" description="ANTAR" evidence="3">
    <location>
        <begin position="152"/>
        <end position="213"/>
    </location>
</feature>
<proteinExistence type="predicted"/>
<dbReference type="SMART" id="SM00065">
    <property type="entry name" value="GAF"/>
    <property type="match status" value="1"/>
</dbReference>
<dbReference type="GO" id="GO:0003723">
    <property type="term" value="F:RNA binding"/>
    <property type="evidence" value="ECO:0007669"/>
    <property type="project" value="InterPro"/>
</dbReference>
<evidence type="ECO:0000256" key="2">
    <source>
        <dbReference type="ARBA" id="ARBA00023163"/>
    </source>
</evidence>
<dbReference type="PROSITE" id="PS50921">
    <property type="entry name" value="ANTAR"/>
    <property type="match status" value="1"/>
</dbReference>
<dbReference type="InterPro" id="IPR012074">
    <property type="entry name" value="GAF_ANTAR"/>
</dbReference>
<dbReference type="Pfam" id="PF03861">
    <property type="entry name" value="ANTAR"/>
    <property type="match status" value="1"/>
</dbReference>
<dbReference type="Gene3D" id="1.10.10.10">
    <property type="entry name" value="Winged helix-like DNA-binding domain superfamily/Winged helix DNA-binding domain"/>
    <property type="match status" value="1"/>
</dbReference>
<dbReference type="InterPro" id="IPR005561">
    <property type="entry name" value="ANTAR"/>
</dbReference>
<dbReference type="SUPFAM" id="SSF55781">
    <property type="entry name" value="GAF domain-like"/>
    <property type="match status" value="1"/>
</dbReference>
<sequence length="222" mass="23504">MARYALSFSDEERDVDDTLVHITQGAVRLIPGAQFAAVLIPMRPGRIDPQVILGDGLPDVVLNLQNAAGQGPCLEAIDTGRQISVGNVATESRWPQFSRPAGAAGIASISSTPMIVERHTIGVLTLISTVSDAFDDESNSLARIFGAHAAIALSGARLTANMTAALSSRDIIGQAKGILMERFKVTPDVAFTMLVKASSHTNVKLRTLCEDLSSTGHFPNPN</sequence>
<dbReference type="InterPro" id="IPR029016">
    <property type="entry name" value="GAF-like_dom_sf"/>
</dbReference>
<dbReference type="SMART" id="SM01012">
    <property type="entry name" value="ANTAR"/>
    <property type="match status" value="1"/>
</dbReference>
<organism evidence="4 5">
    <name type="scientific">Nakamurella panacisegetis</name>
    <dbReference type="NCBI Taxonomy" id="1090615"/>
    <lineage>
        <taxon>Bacteria</taxon>
        <taxon>Bacillati</taxon>
        <taxon>Actinomycetota</taxon>
        <taxon>Actinomycetes</taxon>
        <taxon>Nakamurellales</taxon>
        <taxon>Nakamurellaceae</taxon>
        <taxon>Nakamurella</taxon>
    </lineage>
</organism>
<dbReference type="Proteomes" id="UP000198741">
    <property type="component" value="Chromosome I"/>
</dbReference>
<reference evidence="4 5" key="1">
    <citation type="submission" date="2016-10" db="EMBL/GenBank/DDBJ databases">
        <authorList>
            <person name="de Groot N.N."/>
        </authorList>
    </citation>
    <scope>NUCLEOTIDE SEQUENCE [LARGE SCALE GENOMIC DNA]</scope>
    <source>
        <strain evidence="5">P4-7,KCTC 19426,CECT 7604</strain>
    </source>
</reference>
<name>A0A1H0REG3_9ACTN</name>
<dbReference type="InterPro" id="IPR003018">
    <property type="entry name" value="GAF"/>
</dbReference>